<organism evidence="6 7">
    <name type="scientific">Desmophyllum pertusum</name>
    <dbReference type="NCBI Taxonomy" id="174260"/>
    <lineage>
        <taxon>Eukaryota</taxon>
        <taxon>Metazoa</taxon>
        <taxon>Cnidaria</taxon>
        <taxon>Anthozoa</taxon>
        <taxon>Hexacorallia</taxon>
        <taxon>Scleractinia</taxon>
        <taxon>Caryophylliina</taxon>
        <taxon>Caryophylliidae</taxon>
        <taxon>Desmophyllum</taxon>
    </lineage>
</organism>
<comment type="subcellular location">
    <subcellularLocation>
        <location evidence="1">Membrane</location>
        <topology evidence="1">Multi-pass membrane protein</topology>
    </subcellularLocation>
</comment>
<keyword evidence="3 5" id="KW-1133">Transmembrane helix</keyword>
<keyword evidence="2 5" id="KW-0812">Transmembrane</keyword>
<dbReference type="AlphaFoldDB" id="A0A9W9Y7W3"/>
<proteinExistence type="predicted"/>
<dbReference type="PRINTS" id="PR00259">
    <property type="entry name" value="TMFOUR"/>
</dbReference>
<feature type="transmembrane region" description="Helical" evidence="5">
    <location>
        <begin position="20"/>
        <end position="42"/>
    </location>
</feature>
<dbReference type="PANTHER" id="PTHR19282:SF544">
    <property type="entry name" value="TETRASPANIN"/>
    <property type="match status" value="1"/>
</dbReference>
<evidence type="ECO:0000256" key="4">
    <source>
        <dbReference type="ARBA" id="ARBA00023136"/>
    </source>
</evidence>
<reference evidence="6" key="1">
    <citation type="submission" date="2023-01" db="EMBL/GenBank/DDBJ databases">
        <title>Genome assembly of the deep-sea coral Lophelia pertusa.</title>
        <authorList>
            <person name="Herrera S."/>
            <person name="Cordes E."/>
        </authorList>
    </citation>
    <scope>NUCLEOTIDE SEQUENCE</scope>
    <source>
        <strain evidence="6">USNM1676648</strain>
        <tissue evidence="6">Polyp</tissue>
    </source>
</reference>
<dbReference type="GO" id="GO:0005886">
    <property type="term" value="C:plasma membrane"/>
    <property type="evidence" value="ECO:0007669"/>
    <property type="project" value="TreeGrafter"/>
</dbReference>
<evidence type="ECO:0000256" key="2">
    <source>
        <dbReference type="ARBA" id="ARBA00022692"/>
    </source>
</evidence>
<comment type="caution">
    <text evidence="6">The sequence shown here is derived from an EMBL/GenBank/DDBJ whole genome shotgun (WGS) entry which is preliminary data.</text>
</comment>
<dbReference type="Pfam" id="PF00335">
    <property type="entry name" value="Tetraspanin"/>
    <property type="match status" value="1"/>
</dbReference>
<feature type="transmembrane region" description="Helical" evidence="5">
    <location>
        <begin position="54"/>
        <end position="75"/>
    </location>
</feature>
<gene>
    <name evidence="6" type="primary">CD81</name>
    <name evidence="6" type="ORF">OS493_040554</name>
</gene>
<evidence type="ECO:0000313" key="6">
    <source>
        <dbReference type="EMBL" id="KAJ7306867.1"/>
    </source>
</evidence>
<keyword evidence="4 5" id="KW-0472">Membrane</keyword>
<evidence type="ECO:0000256" key="1">
    <source>
        <dbReference type="ARBA" id="ARBA00004141"/>
    </source>
</evidence>
<evidence type="ECO:0000256" key="3">
    <source>
        <dbReference type="ARBA" id="ARBA00022989"/>
    </source>
</evidence>
<dbReference type="Proteomes" id="UP001163046">
    <property type="component" value="Unassembled WGS sequence"/>
</dbReference>
<keyword evidence="7" id="KW-1185">Reference proteome</keyword>
<evidence type="ECO:0000256" key="5">
    <source>
        <dbReference type="SAM" id="Phobius"/>
    </source>
</evidence>
<evidence type="ECO:0000313" key="7">
    <source>
        <dbReference type="Proteomes" id="UP001163046"/>
    </source>
</evidence>
<dbReference type="OrthoDB" id="10033535at2759"/>
<feature type="non-terminal residue" evidence="6">
    <location>
        <position position="107"/>
    </location>
</feature>
<accession>A0A9W9Y7W3</accession>
<name>A0A9W9Y7W3_9CNID</name>
<dbReference type="InterPro" id="IPR018499">
    <property type="entry name" value="Tetraspanin/Peripherin"/>
</dbReference>
<dbReference type="PANTHER" id="PTHR19282">
    <property type="entry name" value="TETRASPANIN"/>
    <property type="match status" value="1"/>
</dbReference>
<dbReference type="EMBL" id="MU828194">
    <property type="protein sequence ID" value="KAJ7306867.1"/>
    <property type="molecule type" value="Genomic_DNA"/>
</dbReference>
<protein>
    <submittedName>
        <fullName evidence="6">Cd81 antigen</fullName>
    </submittedName>
</protein>
<sequence>MGRAFLYGGLQEHHLQTGFTSATAILMGVGSVIGIIGFAGCYGAIRENHFTLKLFSYLLVLLLIAEIALGLWLYFAHFSLSKFFRISSITYSDKYQEDKDVNGTSLT</sequence>